<proteinExistence type="predicted"/>
<accession>A0A3P8CUN6</accession>
<reference evidence="1 2" key="1">
    <citation type="submission" date="2018-11" db="EMBL/GenBank/DDBJ databases">
        <authorList>
            <consortium name="Pathogen Informatics"/>
        </authorList>
    </citation>
    <scope>NUCLEOTIDE SEQUENCE [LARGE SCALE GENOMIC DNA]</scope>
    <source>
        <strain>Denwood</strain>
        <strain evidence="2">Zambia</strain>
    </source>
</reference>
<organism evidence="1 2">
    <name type="scientific">Schistosoma mattheei</name>
    <dbReference type="NCBI Taxonomy" id="31246"/>
    <lineage>
        <taxon>Eukaryota</taxon>
        <taxon>Metazoa</taxon>
        <taxon>Spiralia</taxon>
        <taxon>Lophotrochozoa</taxon>
        <taxon>Platyhelminthes</taxon>
        <taxon>Trematoda</taxon>
        <taxon>Digenea</taxon>
        <taxon>Strigeidida</taxon>
        <taxon>Schistosomatoidea</taxon>
        <taxon>Schistosomatidae</taxon>
        <taxon>Schistosoma</taxon>
    </lineage>
</organism>
<keyword evidence="2" id="KW-1185">Reference proteome</keyword>
<protein>
    <submittedName>
        <fullName evidence="1">Uncharacterized protein</fullName>
    </submittedName>
</protein>
<name>A0A3P8CUN6_9TREM</name>
<dbReference type="EMBL" id="UZAL01027665">
    <property type="protein sequence ID" value="VDP34560.1"/>
    <property type="molecule type" value="Genomic_DNA"/>
</dbReference>
<gene>
    <name evidence="1" type="ORF">SMTD_LOCUS6569</name>
</gene>
<evidence type="ECO:0000313" key="1">
    <source>
        <dbReference type="EMBL" id="VDP34560.1"/>
    </source>
</evidence>
<dbReference type="AlphaFoldDB" id="A0A3P8CUN6"/>
<evidence type="ECO:0000313" key="2">
    <source>
        <dbReference type="Proteomes" id="UP000269396"/>
    </source>
</evidence>
<dbReference type="Proteomes" id="UP000269396">
    <property type="component" value="Unassembled WGS sequence"/>
</dbReference>
<sequence>MRQLGLLLLELHAQQQVQLESMYWLRYIVLQIETNSSTFDSLNHRNNPLVGHNIKQFLGHNINR</sequence>